<dbReference type="PANTHER" id="PTHR24567:SF28">
    <property type="entry name" value="LISTERIOLYSIN REGULATORY PROTEIN"/>
    <property type="match status" value="1"/>
</dbReference>
<dbReference type="PROSITE" id="PS50042">
    <property type="entry name" value="CNMP_BINDING_3"/>
    <property type="match status" value="1"/>
</dbReference>
<comment type="caution">
    <text evidence="8">The sequence shown here is derived from an EMBL/GenBank/DDBJ whole genome shotgun (WGS) entry which is preliminary data.</text>
</comment>
<dbReference type="InterPro" id="IPR036388">
    <property type="entry name" value="WH-like_DNA-bd_sf"/>
</dbReference>
<evidence type="ECO:0000256" key="2">
    <source>
        <dbReference type="ARBA" id="ARBA00023125"/>
    </source>
</evidence>
<evidence type="ECO:0000256" key="1">
    <source>
        <dbReference type="ARBA" id="ARBA00023015"/>
    </source>
</evidence>
<dbReference type="InterPro" id="IPR050397">
    <property type="entry name" value="Env_Response_Regulators"/>
</dbReference>
<dbReference type="InterPro" id="IPR000595">
    <property type="entry name" value="cNMP-bd_dom"/>
</dbReference>
<keyword evidence="3" id="KW-0804">Transcription</keyword>
<sequence length="246" mass="26744">MAAVDSSMIADLPLFSGLEAADLQAIMRDARSHRFAKNTAIFQQGEDAHSFFLLLHGHVRASKITPSGEQVVVRYVAPGETFGVATAIGLQRYPATATAVDDSVVLSWPAASWPKLVERYPVLAANTLRAVGTRLQESHTRVIEISTQPVEQRVAHALLRLAKQSGRQLEQGVEIAFPIGRQDIAQMTGTTLHTVSRLLSGWEQRGLIASSRQRITLRDLHGLMKLAEDPASKGEVSKPDPAKPDA</sequence>
<evidence type="ECO:0000313" key="9">
    <source>
        <dbReference type="Proteomes" id="UP000248148"/>
    </source>
</evidence>
<dbReference type="AlphaFoldDB" id="A0A318TSE3"/>
<proteinExistence type="predicted"/>
<keyword evidence="4" id="KW-0535">Nitrogen fixation</keyword>
<dbReference type="InterPro" id="IPR012318">
    <property type="entry name" value="HTH_CRP"/>
</dbReference>
<dbReference type="Gene3D" id="2.60.120.10">
    <property type="entry name" value="Jelly Rolls"/>
    <property type="match status" value="1"/>
</dbReference>
<dbReference type="EMBL" id="QJTI01000011">
    <property type="protein sequence ID" value="PYF02559.1"/>
    <property type="molecule type" value="Genomic_DNA"/>
</dbReference>
<gene>
    <name evidence="8" type="ORF">BJ122_11159</name>
</gene>
<organism evidence="8 9">
    <name type="scientific">Rhodopseudomonas faecalis</name>
    <dbReference type="NCBI Taxonomy" id="99655"/>
    <lineage>
        <taxon>Bacteria</taxon>
        <taxon>Pseudomonadati</taxon>
        <taxon>Pseudomonadota</taxon>
        <taxon>Alphaproteobacteria</taxon>
        <taxon>Hyphomicrobiales</taxon>
        <taxon>Nitrobacteraceae</taxon>
        <taxon>Rhodopseudomonas</taxon>
    </lineage>
</organism>
<dbReference type="PANTHER" id="PTHR24567">
    <property type="entry name" value="CRP FAMILY TRANSCRIPTIONAL REGULATORY PROTEIN"/>
    <property type="match status" value="1"/>
</dbReference>
<dbReference type="InterPro" id="IPR014710">
    <property type="entry name" value="RmlC-like_jellyroll"/>
</dbReference>
<evidence type="ECO:0000256" key="3">
    <source>
        <dbReference type="ARBA" id="ARBA00023163"/>
    </source>
</evidence>
<dbReference type="Pfam" id="PF13545">
    <property type="entry name" value="HTH_Crp_2"/>
    <property type="match status" value="1"/>
</dbReference>
<dbReference type="SUPFAM" id="SSF51206">
    <property type="entry name" value="cAMP-binding domain-like"/>
    <property type="match status" value="1"/>
</dbReference>
<dbReference type="SMART" id="SM00419">
    <property type="entry name" value="HTH_CRP"/>
    <property type="match status" value="1"/>
</dbReference>
<dbReference type="Gene3D" id="1.10.10.10">
    <property type="entry name" value="Winged helix-like DNA-binding domain superfamily/Winged helix DNA-binding domain"/>
    <property type="match status" value="1"/>
</dbReference>
<keyword evidence="9" id="KW-1185">Reference proteome</keyword>
<dbReference type="GO" id="GO:0003700">
    <property type="term" value="F:DNA-binding transcription factor activity"/>
    <property type="evidence" value="ECO:0007669"/>
    <property type="project" value="TreeGrafter"/>
</dbReference>
<evidence type="ECO:0000259" key="6">
    <source>
        <dbReference type="PROSITE" id="PS50042"/>
    </source>
</evidence>
<dbReference type="SUPFAM" id="SSF46785">
    <property type="entry name" value="Winged helix' DNA-binding domain"/>
    <property type="match status" value="1"/>
</dbReference>
<reference evidence="8 9" key="1">
    <citation type="submission" date="2018-06" db="EMBL/GenBank/DDBJ databases">
        <title>Genomic Encyclopedia of Archaeal and Bacterial Type Strains, Phase II (KMG-II): from individual species to whole genera.</title>
        <authorList>
            <person name="Goeker M."/>
        </authorList>
    </citation>
    <scope>NUCLEOTIDE SEQUENCE [LARGE SCALE GENOMIC DNA]</scope>
    <source>
        <strain evidence="8 9">JCM 11668</strain>
    </source>
</reference>
<feature type="region of interest" description="Disordered" evidence="5">
    <location>
        <begin position="227"/>
        <end position="246"/>
    </location>
</feature>
<dbReference type="InterPro" id="IPR018490">
    <property type="entry name" value="cNMP-bd_dom_sf"/>
</dbReference>
<evidence type="ECO:0000256" key="4">
    <source>
        <dbReference type="ARBA" id="ARBA00023231"/>
    </source>
</evidence>
<dbReference type="SMART" id="SM00100">
    <property type="entry name" value="cNMP"/>
    <property type="match status" value="1"/>
</dbReference>
<feature type="domain" description="Cyclic nucleotide-binding" evidence="6">
    <location>
        <begin position="14"/>
        <end position="100"/>
    </location>
</feature>
<evidence type="ECO:0000256" key="5">
    <source>
        <dbReference type="SAM" id="MobiDB-lite"/>
    </source>
</evidence>
<dbReference type="GO" id="GO:0005829">
    <property type="term" value="C:cytosol"/>
    <property type="evidence" value="ECO:0007669"/>
    <property type="project" value="TreeGrafter"/>
</dbReference>
<name>A0A318TSE3_9BRAD</name>
<dbReference type="CDD" id="cd00092">
    <property type="entry name" value="HTH_CRP"/>
    <property type="match status" value="1"/>
</dbReference>
<dbReference type="PROSITE" id="PS51063">
    <property type="entry name" value="HTH_CRP_2"/>
    <property type="match status" value="1"/>
</dbReference>
<dbReference type="InterPro" id="IPR036390">
    <property type="entry name" value="WH_DNA-bd_sf"/>
</dbReference>
<feature type="domain" description="HTH crp-type" evidence="7">
    <location>
        <begin position="148"/>
        <end position="221"/>
    </location>
</feature>
<dbReference type="Proteomes" id="UP000248148">
    <property type="component" value="Unassembled WGS sequence"/>
</dbReference>
<dbReference type="FunFam" id="1.10.10.10:FF:000028">
    <property type="entry name" value="Fumarate/nitrate reduction transcriptional regulator Fnr"/>
    <property type="match status" value="1"/>
</dbReference>
<dbReference type="OrthoDB" id="3525895at2"/>
<evidence type="ECO:0000313" key="8">
    <source>
        <dbReference type="EMBL" id="PYF02559.1"/>
    </source>
</evidence>
<evidence type="ECO:0000259" key="7">
    <source>
        <dbReference type="PROSITE" id="PS51063"/>
    </source>
</evidence>
<dbReference type="GO" id="GO:0003677">
    <property type="term" value="F:DNA binding"/>
    <property type="evidence" value="ECO:0007669"/>
    <property type="project" value="UniProtKB-KW"/>
</dbReference>
<dbReference type="PRINTS" id="PR00034">
    <property type="entry name" value="HTHCRP"/>
</dbReference>
<keyword evidence="2" id="KW-0238">DNA-binding</keyword>
<accession>A0A318TSE3</accession>
<dbReference type="Pfam" id="PF00027">
    <property type="entry name" value="cNMP_binding"/>
    <property type="match status" value="1"/>
</dbReference>
<dbReference type="RefSeq" id="WP_027276510.1">
    <property type="nucleotide sequence ID" value="NZ_QJTI01000011.1"/>
</dbReference>
<keyword evidence="1" id="KW-0805">Transcription regulation</keyword>
<dbReference type="CDD" id="cd00038">
    <property type="entry name" value="CAP_ED"/>
    <property type="match status" value="1"/>
</dbReference>
<protein>
    <submittedName>
        <fullName evidence="8">Crp/Fnr family transcriptional regulator</fullName>
    </submittedName>
</protein>